<accession>E3NVP5</accession>
<evidence type="ECO:0000256" key="5">
    <source>
        <dbReference type="ARBA" id="ARBA00022692"/>
    </source>
</evidence>
<dbReference type="AlphaFoldDB" id="E3NVP5"/>
<reference evidence="9" key="1">
    <citation type="submission" date="2007-07" db="EMBL/GenBank/DDBJ databases">
        <title>PCAP assembly of the Caenorhabditis remanei genome.</title>
        <authorList>
            <consortium name="The Caenorhabditis remanei Sequencing Consortium"/>
            <person name="Wilson R.K."/>
        </authorList>
    </citation>
    <scope>NUCLEOTIDE SEQUENCE [LARGE SCALE GENOMIC DNA]</scope>
    <source>
        <strain evidence="9">PB4641</strain>
    </source>
</reference>
<gene>
    <name evidence="9" type="ORF">CRE_23863</name>
</gene>
<name>E3NVP5_CAERE</name>
<keyword evidence="4 8" id="KW-0808">Transferase</keyword>
<keyword evidence="10" id="KW-1185">Reference proteome</keyword>
<dbReference type="EC" id="2.4.1.-" evidence="8"/>
<dbReference type="Pfam" id="PF01697">
    <property type="entry name" value="Glyco_transf_92"/>
    <property type="match status" value="1"/>
</dbReference>
<dbReference type="Proteomes" id="UP000008281">
    <property type="component" value="Unassembled WGS sequence"/>
</dbReference>
<evidence type="ECO:0000256" key="3">
    <source>
        <dbReference type="ARBA" id="ARBA00022676"/>
    </source>
</evidence>
<protein>
    <recommendedName>
        <fullName evidence="8">Glycosyltransferase family 92 protein</fullName>
        <ecNumber evidence="8">2.4.1.-</ecNumber>
    </recommendedName>
</protein>
<dbReference type="PANTHER" id="PTHR21461">
    <property type="entry name" value="GLYCOSYLTRANSFERASE FAMILY 92 PROTEIN"/>
    <property type="match status" value="1"/>
</dbReference>
<organism evidence="10">
    <name type="scientific">Caenorhabditis remanei</name>
    <name type="common">Caenorhabditis vulgaris</name>
    <dbReference type="NCBI Taxonomy" id="31234"/>
    <lineage>
        <taxon>Eukaryota</taxon>
        <taxon>Metazoa</taxon>
        <taxon>Ecdysozoa</taxon>
        <taxon>Nematoda</taxon>
        <taxon>Chromadorea</taxon>
        <taxon>Rhabditida</taxon>
        <taxon>Rhabditina</taxon>
        <taxon>Rhabditomorpha</taxon>
        <taxon>Rhabditoidea</taxon>
        <taxon>Rhabditidae</taxon>
        <taxon>Peloderinae</taxon>
        <taxon>Caenorhabditis</taxon>
    </lineage>
</organism>
<sequence length="211" mass="25068">MTCYRNGVKYHKFDLFLSSFGSYFNYTNSQRELCQKVYCRYYNCLREEISNSSYQSIFFPMNVIRCPTRIGVKYMSISFDKEEMPQEPIPLVYRVFEAPIHEVSVCVGPIYGSESKWLEVAEFIEHYKLIGVRYFYFTVFNMNEYSRKIIDEYLRTGEIELTVVQSEYKTIDWQFHLLQINVISFSSSTDSPFLRLFRNVTNGVNIIRNGL</sequence>
<dbReference type="HOGENOM" id="CLU_1305887_0_0_1"/>
<dbReference type="InParanoid" id="E3NVP5"/>
<dbReference type="OrthoDB" id="2526284at2759"/>
<dbReference type="PANTHER" id="PTHR21461:SF9">
    <property type="entry name" value="GLYCOSYLTRANSFERASE FAMILY 92 PROTEIN"/>
    <property type="match status" value="1"/>
</dbReference>
<evidence type="ECO:0000256" key="1">
    <source>
        <dbReference type="ARBA" id="ARBA00004167"/>
    </source>
</evidence>
<keyword evidence="7" id="KW-0472">Membrane</keyword>
<evidence type="ECO:0000313" key="9">
    <source>
        <dbReference type="EMBL" id="EFO98863.1"/>
    </source>
</evidence>
<dbReference type="GO" id="GO:0016020">
    <property type="term" value="C:membrane"/>
    <property type="evidence" value="ECO:0007669"/>
    <property type="project" value="UniProtKB-SubCell"/>
</dbReference>
<proteinExistence type="inferred from homology"/>
<dbReference type="GO" id="GO:0016757">
    <property type="term" value="F:glycosyltransferase activity"/>
    <property type="evidence" value="ECO:0007669"/>
    <property type="project" value="UniProtKB-UniRule"/>
</dbReference>
<evidence type="ECO:0000256" key="8">
    <source>
        <dbReference type="RuleBase" id="RU366017"/>
    </source>
</evidence>
<comment type="similarity">
    <text evidence="2 8">Belongs to the glycosyltransferase 92 family.</text>
</comment>
<dbReference type="EMBL" id="DS271072">
    <property type="protein sequence ID" value="EFO98863.1"/>
    <property type="molecule type" value="Genomic_DNA"/>
</dbReference>
<evidence type="ECO:0000256" key="4">
    <source>
        <dbReference type="ARBA" id="ARBA00022679"/>
    </source>
</evidence>
<dbReference type="InterPro" id="IPR008166">
    <property type="entry name" value="Glyco_transf_92"/>
</dbReference>
<keyword evidence="3 8" id="KW-0328">Glycosyltransferase</keyword>
<evidence type="ECO:0000256" key="7">
    <source>
        <dbReference type="ARBA" id="ARBA00023136"/>
    </source>
</evidence>
<evidence type="ECO:0000313" key="10">
    <source>
        <dbReference type="Proteomes" id="UP000008281"/>
    </source>
</evidence>
<comment type="subcellular location">
    <subcellularLocation>
        <location evidence="1">Membrane</location>
        <topology evidence="1">Single-pass membrane protein</topology>
    </subcellularLocation>
</comment>
<dbReference type="GO" id="GO:0005737">
    <property type="term" value="C:cytoplasm"/>
    <property type="evidence" value="ECO:0007669"/>
    <property type="project" value="TreeGrafter"/>
</dbReference>
<dbReference type="eggNOG" id="KOG4735">
    <property type="taxonomic scope" value="Eukaryota"/>
</dbReference>
<keyword evidence="6" id="KW-1133">Transmembrane helix</keyword>
<evidence type="ECO:0000256" key="2">
    <source>
        <dbReference type="ARBA" id="ARBA00007647"/>
    </source>
</evidence>
<keyword evidence="5" id="KW-0812">Transmembrane</keyword>
<evidence type="ECO:0000256" key="6">
    <source>
        <dbReference type="ARBA" id="ARBA00022989"/>
    </source>
</evidence>